<dbReference type="Proteomes" id="UP000028864">
    <property type="component" value="Unassembled WGS sequence"/>
</dbReference>
<evidence type="ECO:0000313" key="4">
    <source>
        <dbReference type="Proteomes" id="UP000028864"/>
    </source>
</evidence>
<accession>A0AAV2WT07</accession>
<dbReference type="EMBL" id="LK021346">
    <property type="protein sequence ID" value="CDQ47421.1"/>
    <property type="molecule type" value="Genomic_DNA"/>
</dbReference>
<gene>
    <name evidence="2" type="ORF">BN1047_05329</name>
    <name evidence="3" type="ORF">BN1047_05342</name>
</gene>
<reference evidence="3" key="2">
    <citation type="submission" date="2015-09" db="EMBL/GenBank/DDBJ databases">
        <title>Draft genome sequence of Mycobacterium neoaurum DSM 44074.</title>
        <authorList>
            <person name="Croce O."/>
            <person name="Robert C."/>
            <person name="Raoult D."/>
            <person name="Drancourt M."/>
        </authorList>
    </citation>
    <scope>NUCLEOTIDE SEQUENCE</scope>
    <source>
        <strain evidence="3">DSM 44074</strain>
    </source>
</reference>
<evidence type="ECO:0000313" key="2">
    <source>
        <dbReference type="EMBL" id="CDQ47408.1"/>
    </source>
</evidence>
<dbReference type="EMBL" id="LK021346">
    <property type="protein sequence ID" value="CDQ47408.1"/>
    <property type="molecule type" value="Genomic_DNA"/>
</dbReference>
<protein>
    <submittedName>
        <fullName evidence="3">Transcriptional regulator</fullName>
    </submittedName>
</protein>
<dbReference type="Pfam" id="PF01590">
    <property type="entry name" value="GAF"/>
    <property type="match status" value="1"/>
</dbReference>
<evidence type="ECO:0000313" key="3">
    <source>
        <dbReference type="EMBL" id="CDQ47421.1"/>
    </source>
</evidence>
<dbReference type="Gene3D" id="3.30.450.40">
    <property type="match status" value="1"/>
</dbReference>
<sequence>MVVARTSGSRVQPAKVRAVHDLFVAGQVDAAYLDAAPLRRIVAESWQRSLATGVDPDTGGRATEAAKALEDLRRSHPLAPTLPLIRRLLVEDAVDAGVVVAITAADGTLLWVEGDSRAIRKAEAMNFVPGTDWSEHAAGTNAPGTALALDRELQICGTEHFSRIVHPWSCTAVPVHDPRSGALLGAIDLTGDLSVATPQTLALVRATAVAVENQLALLRLSGPDDGAREGSMLSVLGAERPRWQAGSAGPVVLTGRHADILVLLIRHPEGLSADHLAMLLDDKDLDVVTIRAEMSRLRRVIGGDHIASRPYRLVGPVASDMGDVLDALEAGDVAGALSAYAGSLLPQSVSPAIARLRTELTTSLRGAVLAESARGNLALLRHWLGLPDGRDDRRGWQLLAEHGAVDPVERARARAHLIGLDAELG</sequence>
<organism evidence="3 4">
    <name type="scientific">Mycolicibacterium neoaurum</name>
    <name type="common">Mycobacterium neoaurum</name>
    <dbReference type="NCBI Taxonomy" id="1795"/>
    <lineage>
        <taxon>Bacteria</taxon>
        <taxon>Bacillati</taxon>
        <taxon>Actinomycetota</taxon>
        <taxon>Actinomycetes</taxon>
        <taxon>Mycobacteriales</taxon>
        <taxon>Mycobacteriaceae</taxon>
        <taxon>Mycolicibacterium</taxon>
    </lineage>
</organism>
<dbReference type="InterPro" id="IPR029016">
    <property type="entry name" value="GAF-like_dom_sf"/>
</dbReference>
<reference evidence="3" key="1">
    <citation type="submission" date="2014-05" db="EMBL/GenBank/DDBJ databases">
        <authorList>
            <person name="Urmite Genomes"/>
        </authorList>
    </citation>
    <scope>NUCLEOTIDE SEQUENCE</scope>
    <source>
        <strain evidence="3">DSM 44074</strain>
    </source>
</reference>
<dbReference type="RefSeq" id="WP_030134538.1">
    <property type="nucleotide sequence ID" value="NZ_JAKNRE010000002.1"/>
</dbReference>
<dbReference type="InterPro" id="IPR003018">
    <property type="entry name" value="GAF"/>
</dbReference>
<proteinExistence type="predicted"/>
<evidence type="ECO:0000259" key="1">
    <source>
        <dbReference type="Pfam" id="PF01590"/>
    </source>
</evidence>
<name>A0AAV2WT07_MYCNE</name>
<feature type="domain" description="GAF" evidence="1">
    <location>
        <begin position="100"/>
        <end position="214"/>
    </location>
</feature>
<dbReference type="AlphaFoldDB" id="A0AAV2WT07"/>